<dbReference type="HOGENOM" id="CLU_2247907_0_0_5"/>
<keyword evidence="2" id="KW-1185">Reference proteome</keyword>
<comment type="caution">
    <text evidence="1">The sequence shown here is derived from an EMBL/GenBank/DDBJ whole genome shotgun (WGS) entry which is preliminary data.</text>
</comment>
<dbReference type="STRING" id="990285.RGCCGE502_09230"/>
<reference evidence="1 2" key="1">
    <citation type="journal article" date="2012" name="J. Bacteriol.">
        <title>Genome sequence of Rhizobium grahamii CCGE502, a broad-host-range symbiont with low nodulation competitiveness in Phaseolus vulgaris.</title>
        <authorList>
            <person name="Althabegoiti M.J."/>
            <person name="Lozano L."/>
            <person name="Torres-Tejerizo G."/>
            <person name="Ormeno-Orrillo E."/>
            <person name="Rogel M.A."/>
            <person name="Gonzalez V."/>
            <person name="Martinez-Romero E."/>
        </authorList>
    </citation>
    <scope>NUCLEOTIDE SEQUENCE [LARGE SCALE GENOMIC DNA]</scope>
    <source>
        <strain evidence="1 2">CCGE 502</strain>
    </source>
</reference>
<dbReference type="Proteomes" id="UP000014411">
    <property type="component" value="Unassembled WGS sequence"/>
</dbReference>
<sequence>MSSAAEAFAAKHDIAATGSDVARIRNSLQRFYEAVAAAQPVADTYVQQYHGDSIRAAFLRHNPLAGQGHGAAVAMAEMPSAWPTKYRASVAYHLSPLLEEVVNS</sequence>
<dbReference type="eggNOG" id="ENOG50300CH">
    <property type="taxonomic scope" value="Bacteria"/>
</dbReference>
<evidence type="ECO:0000313" key="1">
    <source>
        <dbReference type="EMBL" id="EPE98597.1"/>
    </source>
</evidence>
<name>S3HIL4_9HYPH</name>
<proteinExistence type="predicted"/>
<evidence type="ECO:0000313" key="2">
    <source>
        <dbReference type="Proteomes" id="UP000014411"/>
    </source>
</evidence>
<dbReference type="AlphaFoldDB" id="S3HIL4"/>
<gene>
    <name evidence="1" type="ORF">RGCCGE502_09230</name>
</gene>
<dbReference type="EMBL" id="AEYE02000011">
    <property type="protein sequence ID" value="EPE98597.1"/>
    <property type="molecule type" value="Genomic_DNA"/>
</dbReference>
<accession>S3HIL4</accession>
<organism evidence="1 2">
    <name type="scientific">Rhizobium grahamii CCGE 502</name>
    <dbReference type="NCBI Taxonomy" id="990285"/>
    <lineage>
        <taxon>Bacteria</taxon>
        <taxon>Pseudomonadati</taxon>
        <taxon>Pseudomonadota</taxon>
        <taxon>Alphaproteobacteria</taxon>
        <taxon>Hyphomicrobiales</taxon>
        <taxon>Rhizobiaceae</taxon>
        <taxon>Rhizobium/Agrobacterium group</taxon>
        <taxon>Rhizobium</taxon>
    </lineage>
</organism>
<dbReference type="RefSeq" id="WP_016553884.1">
    <property type="nucleotide sequence ID" value="NZ_AEYE02000011.1"/>
</dbReference>
<protein>
    <submittedName>
        <fullName evidence="1">Uncharacterized protein</fullName>
    </submittedName>
</protein>